<dbReference type="GO" id="GO:0031267">
    <property type="term" value="F:small GTPase binding"/>
    <property type="evidence" value="ECO:0007669"/>
    <property type="project" value="TreeGrafter"/>
</dbReference>
<name>A0A1C7MYP3_9FUNG</name>
<comment type="caution">
    <text evidence="5">The sequence shown here is derived from an EMBL/GenBank/DDBJ whole genome shotgun (WGS) entry which is preliminary data.</text>
</comment>
<dbReference type="InterPro" id="IPR035969">
    <property type="entry name" value="Rab-GAP_TBC_sf"/>
</dbReference>
<proteinExistence type="predicted"/>
<dbReference type="InterPro" id="IPR000195">
    <property type="entry name" value="Rab-GAP-TBC_dom"/>
</dbReference>
<keyword evidence="2 3" id="KW-0175">Coiled coil</keyword>
<evidence type="ECO:0000256" key="3">
    <source>
        <dbReference type="SAM" id="Coils"/>
    </source>
</evidence>
<dbReference type="PANTHER" id="PTHR47219:SF9">
    <property type="entry name" value="GTPASE ACTIVATING PROTEIN AND CENTROSOME-ASSOCIATED, ISOFORM B"/>
    <property type="match status" value="1"/>
</dbReference>
<dbReference type="OrthoDB" id="295078at2759"/>
<accession>A0A1C7MYP3</accession>
<evidence type="ECO:0000256" key="1">
    <source>
        <dbReference type="ARBA" id="ARBA00022468"/>
    </source>
</evidence>
<dbReference type="InterPro" id="IPR050302">
    <property type="entry name" value="Rab_GAP_TBC_domain"/>
</dbReference>
<dbReference type="FunFam" id="1.10.472.80:FF:000027">
    <property type="entry name" value="GTPase activating protein (Evi5)"/>
    <property type="match status" value="1"/>
</dbReference>
<evidence type="ECO:0000259" key="4">
    <source>
        <dbReference type="PROSITE" id="PS50086"/>
    </source>
</evidence>
<dbReference type="PANTHER" id="PTHR47219">
    <property type="entry name" value="RAB GTPASE-ACTIVATING PROTEIN 1-LIKE"/>
    <property type="match status" value="1"/>
</dbReference>
<organism evidence="5 6">
    <name type="scientific">Choanephora cucurbitarum</name>
    <dbReference type="NCBI Taxonomy" id="101091"/>
    <lineage>
        <taxon>Eukaryota</taxon>
        <taxon>Fungi</taxon>
        <taxon>Fungi incertae sedis</taxon>
        <taxon>Mucoromycota</taxon>
        <taxon>Mucoromycotina</taxon>
        <taxon>Mucoromycetes</taxon>
        <taxon>Mucorales</taxon>
        <taxon>Mucorineae</taxon>
        <taxon>Choanephoraceae</taxon>
        <taxon>Choanephoroideae</taxon>
        <taxon>Choanephora</taxon>
    </lineage>
</organism>
<dbReference type="STRING" id="101091.A0A1C7MYP3"/>
<dbReference type="SUPFAM" id="SSF47923">
    <property type="entry name" value="Ypt/Rab-GAP domain of gyp1p"/>
    <property type="match status" value="2"/>
</dbReference>
<sequence length="530" mass="61901">MTSNTDYIHQKEVIVPAFITHSKPQHLTTNIIYRIPAYSDDDSACSYDSSEEEDPRLMTPPLLTPQHEEAVTQHQLINSKREEELIKKHHTVIHETDWEFWSKVISDFHQFTASEIKQLSCQIQHGIPSALRGTVWPILAKMSDNGLHQQYLELLEKESVYEKAIIRDLHRTFPHHPFFQSSIGQDALFNVVKAYSNYDPEVGYCQGIAFVAGPLLLHMPEEEAFCILVQLMERYGLRGHFTPQLDLLRQHLFQFDGLLLHYLPHVHRHFNEQGVRSNMYASQWFLTLYAYKFPLDVVFRIYDTLFAEGIDCLFRIGLALLAKNQSMILSLEFEALVTYLKDNMLTIYNDNITDLLSESFQIQICRKKLGRLAKEHHIETVKADTEASMIESLRKENRLLSRQYKALEKEHTQAKQEHARVAEQLTQKKQELAKIYDENDSLQQKAVELRKVIHILPSQIESRTQSDMEKLCQKHQILHQKHAQLQDQLADLESIVIEMKLKFAQSESDRFTLNQKLLDIKKYALYQFTL</sequence>
<reference evidence="5 6" key="1">
    <citation type="submission" date="2016-03" db="EMBL/GenBank/DDBJ databases">
        <title>Choanephora cucurbitarum.</title>
        <authorList>
            <person name="Min B."/>
            <person name="Park H."/>
            <person name="Park J.-H."/>
            <person name="Shin H.-D."/>
            <person name="Choi I.-G."/>
        </authorList>
    </citation>
    <scope>NUCLEOTIDE SEQUENCE [LARGE SCALE GENOMIC DNA]</scope>
    <source>
        <strain evidence="5 6">KUS-F28377</strain>
    </source>
</reference>
<dbReference type="Proteomes" id="UP000093000">
    <property type="component" value="Unassembled WGS sequence"/>
</dbReference>
<dbReference type="InParanoid" id="A0A1C7MYP3"/>
<evidence type="ECO:0000313" key="6">
    <source>
        <dbReference type="Proteomes" id="UP000093000"/>
    </source>
</evidence>
<dbReference type="EMBL" id="LUGH01001006">
    <property type="protein sequence ID" value="OBZ81923.1"/>
    <property type="molecule type" value="Genomic_DNA"/>
</dbReference>
<feature type="domain" description="Rab-GAP TBC" evidence="4">
    <location>
        <begin position="126"/>
        <end position="309"/>
    </location>
</feature>
<keyword evidence="1" id="KW-0343">GTPase activation</keyword>
<dbReference type="PROSITE" id="PS50086">
    <property type="entry name" value="TBC_RABGAP"/>
    <property type="match status" value="1"/>
</dbReference>
<dbReference type="Pfam" id="PF23436">
    <property type="entry name" value="RabGap-TBC_2"/>
    <property type="match status" value="1"/>
</dbReference>
<keyword evidence="6" id="KW-1185">Reference proteome</keyword>
<dbReference type="FunFam" id="1.10.10.750:FF:000003">
    <property type="entry name" value="GTPase activating protein (Evi5)"/>
    <property type="match status" value="1"/>
</dbReference>
<evidence type="ECO:0000313" key="5">
    <source>
        <dbReference type="EMBL" id="OBZ81923.1"/>
    </source>
</evidence>
<gene>
    <name evidence="5" type="primary">EVI5L</name>
    <name evidence="5" type="ORF">A0J61_10028</name>
</gene>
<protein>
    <submittedName>
        <fullName evidence="5">EVI5-like protein</fullName>
    </submittedName>
</protein>
<dbReference type="FunFam" id="1.10.8.270:FF:000001">
    <property type="entry name" value="TBC1 domain family member 1"/>
    <property type="match status" value="1"/>
</dbReference>
<feature type="coiled-coil region" evidence="3">
    <location>
        <begin position="390"/>
        <end position="502"/>
    </location>
</feature>
<dbReference type="GO" id="GO:0005096">
    <property type="term" value="F:GTPase activator activity"/>
    <property type="evidence" value="ECO:0007669"/>
    <property type="project" value="UniProtKB-KW"/>
</dbReference>
<dbReference type="SMART" id="SM00164">
    <property type="entry name" value="TBC"/>
    <property type="match status" value="1"/>
</dbReference>
<dbReference type="Gene3D" id="1.10.10.750">
    <property type="entry name" value="Ypt/Rab-GAP domain of gyp1p, domain 1"/>
    <property type="match status" value="1"/>
</dbReference>
<dbReference type="AlphaFoldDB" id="A0A1C7MYP3"/>
<evidence type="ECO:0000256" key="2">
    <source>
        <dbReference type="ARBA" id="ARBA00023054"/>
    </source>
</evidence>
<dbReference type="Gene3D" id="1.10.8.270">
    <property type="entry name" value="putative rabgap domain of human tbc1 domain family member 14 like domains"/>
    <property type="match status" value="1"/>
</dbReference>
<dbReference type="Gene3D" id="1.10.472.80">
    <property type="entry name" value="Ypt/Rab-GAP domain of gyp1p, domain 3"/>
    <property type="match status" value="1"/>
</dbReference>